<dbReference type="Proteomes" id="UP000609346">
    <property type="component" value="Unassembled WGS sequence"/>
</dbReference>
<comment type="caution">
    <text evidence="1">The sequence shown here is derived from an EMBL/GenBank/DDBJ whole genome shotgun (WGS) entry which is preliminary data.</text>
</comment>
<evidence type="ECO:0000313" key="2">
    <source>
        <dbReference type="Proteomes" id="UP000609346"/>
    </source>
</evidence>
<dbReference type="PANTHER" id="PTHR38134">
    <property type="entry name" value="SLR1395 PROTEIN"/>
    <property type="match status" value="1"/>
</dbReference>
<dbReference type="InterPro" id="IPR053205">
    <property type="entry name" value="GHMP_kinase_L-arabinokinase"/>
</dbReference>
<evidence type="ECO:0008006" key="3">
    <source>
        <dbReference type="Google" id="ProtNLM"/>
    </source>
</evidence>
<name>A0ABR8MZY5_9BACL</name>
<dbReference type="PANTHER" id="PTHR38134:SF2">
    <property type="entry name" value="GALACTOKINASE"/>
    <property type="match status" value="1"/>
</dbReference>
<reference evidence="1 2" key="1">
    <citation type="submission" date="2020-09" db="EMBL/GenBank/DDBJ databases">
        <title>Paenibacillus sp. strain PR3 16S rRNA gene Genome sequencing and assembly.</title>
        <authorList>
            <person name="Kim J."/>
        </authorList>
    </citation>
    <scope>NUCLEOTIDE SEQUENCE [LARGE SCALE GENOMIC DNA]</scope>
    <source>
        <strain evidence="1 2">PR3</strain>
    </source>
</reference>
<sequence>MRTICYYISDYGYGHATRGIAIIRRLLKDVNELRLIVCSAKPLAFIQQSLLDITVPIEYRKCSSDLGYILQEGSIEPDSERFGKVYLSYLENMPSQIESERRFLYQVKADLVISDISPVPIVAAKLADIASMGISNFTWHTAYKQMTDEKMLEPLYDAYANMDYFVSLAGGTAEPRWGRLGYMEAGFFCRALQEEVVARLQSQYNPQKEKLMIFFAIGMSIQINDLQQMAMWNDPTCLFVISSSLDIDGDNIIRIPEDVTESQNYMAMCDIVITKPGWGTVGEAVTLGKPLLLLDRSSMQEDRNTIEALHDDYPYRRITWHQLQTLHVTRAYVGAIQDVGAGRRSRINKDNAIEDIISFIESVLER</sequence>
<accession>A0ABR8MZY5</accession>
<organism evidence="1 2">
    <name type="scientific">Paenibacillus terricola</name>
    <dbReference type="NCBI Taxonomy" id="2763503"/>
    <lineage>
        <taxon>Bacteria</taxon>
        <taxon>Bacillati</taxon>
        <taxon>Bacillota</taxon>
        <taxon>Bacilli</taxon>
        <taxon>Bacillales</taxon>
        <taxon>Paenibacillaceae</taxon>
        <taxon>Paenibacillus</taxon>
    </lineage>
</organism>
<dbReference type="Gene3D" id="3.40.50.2000">
    <property type="entry name" value="Glycogen Phosphorylase B"/>
    <property type="match status" value="1"/>
</dbReference>
<dbReference type="RefSeq" id="WP_191205808.1">
    <property type="nucleotide sequence ID" value="NZ_JACXZA010000006.1"/>
</dbReference>
<gene>
    <name evidence="1" type="ORF">H8B09_22260</name>
</gene>
<protein>
    <recommendedName>
        <fullName evidence="3">Glycosyl transferase family 28 C-terminal domain-containing protein</fullName>
    </recommendedName>
</protein>
<proteinExistence type="predicted"/>
<evidence type="ECO:0000313" key="1">
    <source>
        <dbReference type="EMBL" id="MBD3921508.1"/>
    </source>
</evidence>
<dbReference type="SUPFAM" id="SSF53756">
    <property type="entry name" value="UDP-Glycosyltransferase/glycogen phosphorylase"/>
    <property type="match status" value="1"/>
</dbReference>
<keyword evidence="2" id="KW-1185">Reference proteome</keyword>
<dbReference type="EMBL" id="JACXZA010000006">
    <property type="protein sequence ID" value="MBD3921508.1"/>
    <property type="molecule type" value="Genomic_DNA"/>
</dbReference>